<gene>
    <name evidence="7" type="ORF">QV06_00380</name>
</gene>
<evidence type="ECO:0000256" key="1">
    <source>
        <dbReference type="ARBA" id="ARBA00001316"/>
    </source>
</evidence>
<evidence type="ECO:0000256" key="3">
    <source>
        <dbReference type="ARBA" id="ARBA00019758"/>
    </source>
</evidence>
<evidence type="ECO:0000256" key="5">
    <source>
        <dbReference type="ARBA" id="ARBA00030782"/>
    </source>
</evidence>
<comment type="caution">
    <text evidence="7">The sequence shown here is derived from an EMBL/GenBank/DDBJ whole genome shotgun (WGS) entry which is preliminary data.</text>
</comment>
<dbReference type="EMBL" id="JTJR01000001">
    <property type="protein sequence ID" value="OBX06043.1"/>
    <property type="molecule type" value="Genomic_DNA"/>
</dbReference>
<dbReference type="RefSeq" id="WP_065236433.1">
    <property type="nucleotide sequence ID" value="NZ_JTJR01000001.1"/>
</dbReference>
<protein>
    <recommendedName>
        <fullName evidence="3">1-phosphatidylinositol phosphodiesterase</fullName>
        <ecNumber evidence="2">4.6.1.13</ecNumber>
    </recommendedName>
    <alternativeName>
        <fullName evidence="4">Phosphatidylinositol diacylglycerol-lyase</fullName>
    </alternativeName>
    <alternativeName>
        <fullName evidence="5">Phosphatidylinositol-specific phospholipase C</fullName>
    </alternativeName>
</protein>
<evidence type="ECO:0000313" key="8">
    <source>
        <dbReference type="Proteomes" id="UP000092626"/>
    </source>
</evidence>
<name>A0A1A7PTY6_9PAST</name>
<dbReference type="PATRIC" id="fig|505345.6.peg.76"/>
<dbReference type="AlphaFoldDB" id="A0A1A7PTY6"/>
<feature type="domain" description="Phosphatidylinositol-specific phospholipase C X" evidence="6">
    <location>
        <begin position="14"/>
        <end position="157"/>
    </location>
</feature>
<dbReference type="GO" id="GO:0008081">
    <property type="term" value="F:phosphoric diester hydrolase activity"/>
    <property type="evidence" value="ECO:0007669"/>
    <property type="project" value="InterPro"/>
</dbReference>
<dbReference type="STRING" id="505345.QV06_00380"/>
<sequence length="275" mass="32551">MQTFSLSDWLAECQPETQINRLFIPGTHDTMTASCQQRYYKTQTLTLLEQLQCGVRFLDLRLRKEMVAAHREWVSEISAEMIFDTLLAFLYQHPSEFIFVRIQNANEAKDDFMQYQMALHDKLSRYQSSFYHWQTEEQEFVFPSITQVAGKLVAFECSPPQFKSHWYQQRQWALPWHENKWITLQDNWDGPMLNDKFGQIKQNVIQSREIKEKLYLNHISATNGELGYPDAYAKILNIRTMGLWQELQQYPIAGVQIYDFITPEIAEAVIRCNSR</sequence>
<proteinExistence type="predicted"/>
<dbReference type="InterPro" id="IPR051057">
    <property type="entry name" value="PI-PLC_domain"/>
</dbReference>
<evidence type="ECO:0000256" key="4">
    <source>
        <dbReference type="ARBA" id="ARBA00030474"/>
    </source>
</evidence>
<dbReference type="SUPFAM" id="SSF51695">
    <property type="entry name" value="PLC-like phosphodiesterases"/>
    <property type="match status" value="1"/>
</dbReference>
<dbReference type="Proteomes" id="UP000092626">
    <property type="component" value="Unassembled WGS sequence"/>
</dbReference>
<dbReference type="PANTHER" id="PTHR13593">
    <property type="match status" value="1"/>
</dbReference>
<dbReference type="Gene3D" id="3.20.20.190">
    <property type="entry name" value="Phosphatidylinositol (PI) phosphodiesterase"/>
    <property type="match status" value="1"/>
</dbReference>
<dbReference type="GO" id="GO:0006629">
    <property type="term" value="P:lipid metabolic process"/>
    <property type="evidence" value="ECO:0007669"/>
    <property type="project" value="InterPro"/>
</dbReference>
<dbReference type="PROSITE" id="PS50007">
    <property type="entry name" value="PIPLC_X_DOMAIN"/>
    <property type="match status" value="1"/>
</dbReference>
<comment type="catalytic activity">
    <reaction evidence="1">
        <text>a 1,2-diacyl-sn-glycero-3-phospho-(1D-myo-inositol) = 1D-myo-inositol 1,2-cyclic phosphate + a 1,2-diacyl-sn-glycerol</text>
        <dbReference type="Rhea" id="RHEA:17093"/>
        <dbReference type="ChEBI" id="CHEBI:17815"/>
        <dbReference type="ChEBI" id="CHEBI:57880"/>
        <dbReference type="ChEBI" id="CHEBI:58484"/>
        <dbReference type="EC" id="4.6.1.13"/>
    </reaction>
</comment>
<dbReference type="PANTHER" id="PTHR13593:SF113">
    <property type="entry name" value="SI:DKEY-266F7.9"/>
    <property type="match status" value="1"/>
</dbReference>
<accession>A0A1A7PTY6</accession>
<evidence type="ECO:0000259" key="6">
    <source>
        <dbReference type="SMART" id="SM00148"/>
    </source>
</evidence>
<reference evidence="7 8" key="1">
    <citation type="submission" date="2014-11" db="EMBL/GenBank/DDBJ databases">
        <title>Pan-genome of Gallibacterium spp.</title>
        <authorList>
            <person name="Kudirkiene E."/>
            <person name="Bojesen A.M."/>
        </authorList>
    </citation>
    <scope>NUCLEOTIDE SEQUENCE [LARGE SCALE GENOMIC DNA]</scope>
    <source>
        <strain evidence="7 8">59/S3/89</strain>
    </source>
</reference>
<dbReference type="SMART" id="SM00148">
    <property type="entry name" value="PLCXc"/>
    <property type="match status" value="1"/>
</dbReference>
<dbReference type="EC" id="4.6.1.13" evidence="2"/>
<evidence type="ECO:0000256" key="2">
    <source>
        <dbReference type="ARBA" id="ARBA00012581"/>
    </source>
</evidence>
<evidence type="ECO:0000313" key="7">
    <source>
        <dbReference type="EMBL" id="OBX06043.1"/>
    </source>
</evidence>
<dbReference type="InterPro" id="IPR017946">
    <property type="entry name" value="PLC-like_Pdiesterase_TIM-brl"/>
</dbReference>
<organism evidence="7 8">
    <name type="scientific">Gallibacterium genomosp. 3</name>
    <dbReference type="NCBI Taxonomy" id="505345"/>
    <lineage>
        <taxon>Bacteria</taxon>
        <taxon>Pseudomonadati</taxon>
        <taxon>Pseudomonadota</taxon>
        <taxon>Gammaproteobacteria</taxon>
        <taxon>Pasteurellales</taxon>
        <taxon>Pasteurellaceae</taxon>
        <taxon>Gallibacterium</taxon>
    </lineage>
</organism>
<dbReference type="InterPro" id="IPR000909">
    <property type="entry name" value="PLipase_C_PInositol-sp_X_dom"/>
</dbReference>
<dbReference type="GO" id="GO:0004436">
    <property type="term" value="F:phosphatidylinositol diacylglycerol-lyase activity"/>
    <property type="evidence" value="ECO:0007669"/>
    <property type="project" value="UniProtKB-EC"/>
</dbReference>